<dbReference type="EMBL" id="MUBJ01000006">
    <property type="protein sequence ID" value="OTA16797.1"/>
    <property type="molecule type" value="Genomic_DNA"/>
</dbReference>
<comment type="caution">
    <text evidence="1">The sequence shown here is derived from an EMBL/GenBank/DDBJ whole genome shotgun (WGS) entry which is preliminary data.</text>
</comment>
<name>A0A1Y2SDU8_9GAMM</name>
<reference evidence="1 2" key="1">
    <citation type="submission" date="2016-10" db="EMBL/GenBank/DDBJ databases">
        <title>Systematic genetic and metabolomic analysis of Xenorhabdus and Photorhabdus spp., highlights the requirements for a dual symbiotic and pathogenic life style.</title>
        <authorList>
            <person name="Tobias N.J."/>
            <person name="Wolff H."/>
            <person name="Djahanschiri B."/>
            <person name="Pidot S.J."/>
            <person name="Stinear T.P."/>
            <person name="Ebersberger I."/>
            <person name="Bode H.B."/>
        </authorList>
    </citation>
    <scope>NUCLEOTIDE SEQUENCE [LARGE SCALE GENOMIC DNA]</scope>
    <source>
        <strain evidence="1 2">DSM 22392</strain>
    </source>
</reference>
<evidence type="ECO:0000313" key="1">
    <source>
        <dbReference type="EMBL" id="OTA16797.1"/>
    </source>
</evidence>
<sequence length="126" mass="14554">MFYIADIPTLVRSVLPSFHHTLRKAVSQRLGRQYWINHCEHCGAQQNDTDMFAEVGGAFFPASKEQAAAIQLHRIDQPFVGYCEDISYHHYHFDPKLDNRICKSCDWIESMTLIEVNTSDVLCLLH</sequence>
<dbReference type="AlphaFoldDB" id="A0A1Y2SDU8"/>
<evidence type="ECO:0000313" key="2">
    <source>
        <dbReference type="Proteomes" id="UP000194350"/>
    </source>
</evidence>
<protein>
    <submittedName>
        <fullName evidence="1">DNA primase</fullName>
    </submittedName>
</protein>
<dbReference type="Proteomes" id="UP000194350">
    <property type="component" value="Unassembled WGS sequence"/>
</dbReference>
<proteinExistence type="predicted"/>
<accession>A0A1Y2SDU8</accession>
<organism evidence="1 2">
    <name type="scientific">Xenorhabdus vietnamensis</name>
    <dbReference type="NCBI Taxonomy" id="351656"/>
    <lineage>
        <taxon>Bacteria</taxon>
        <taxon>Pseudomonadati</taxon>
        <taxon>Pseudomonadota</taxon>
        <taxon>Gammaproteobacteria</taxon>
        <taxon>Enterobacterales</taxon>
        <taxon>Morganellaceae</taxon>
        <taxon>Xenorhabdus</taxon>
    </lineage>
</organism>
<dbReference type="STRING" id="351656.Xvie_01475"/>
<keyword evidence="2" id="KW-1185">Reference proteome</keyword>
<gene>
    <name evidence="1" type="ORF">Xvie_01475</name>
</gene>
<dbReference type="RefSeq" id="WP_244175530.1">
    <property type="nucleotide sequence ID" value="NZ_CAWNGD010000106.1"/>
</dbReference>